<keyword evidence="1" id="KW-0539">Nucleus</keyword>
<dbReference type="GO" id="GO:0005634">
    <property type="term" value="C:nucleus"/>
    <property type="evidence" value="ECO:0007669"/>
    <property type="project" value="UniProtKB-SubCell"/>
</dbReference>
<comment type="similarity">
    <text evidence="1">Belongs to the MET18/MMS19 family.</text>
</comment>
<comment type="subunit">
    <text evidence="1">Component of the CIA complex.</text>
</comment>
<sequence>MSFVPKNLLENLSIPNSHVEQIIERLVKGDMKFVDFIESLRDKLTAREAEVRSEGVGELCSVFLNLTKTNGSALESGDYEYLLNFLLSKVEDSAHLVDVLIMTIYILLIQYSDSQKKQIQIDLLERLLTQLFENNGVQSYSRKDRLLLFSIFEYILNLTLESLIFRQKRLILAFIHSAQGERDPQVLLGVLKIHQILAIQLNDPLLVEDMFELVACYFPIDYEASENDDNSNNVTSSMLKHALELSITSNELFVSFFLQFIVEKLVESDADAVGGGGSGDCELLEKQLEICEFFVFACERFNSIFSAIDTNSIDDLLTAFRLIFMNPSQNSIYLTKSTKIVKQIIFVLNKEFTKNGIEKVKELNQQMVNSTLENIEPFILQAEMGTMEKSFCLLECLVEASKTLRAKQNWIEIACEAINLLPYWLNLCVGFIPQNSFINYSPSKERVEEIVTNSIIPLISAIFSLDSEDIQIFIGKCHLLFILLLPICTESSKDLPCLKLFGNSLSTNKLFNNYCLQHFNNILLTSDFSIFDKQKNNLIKKFISLFVVYKKINFDNLDCFNNFENFNNKIIFLSSFVYPQLEKERKLIKTLIDYNNIKNYFTKIISNIFEQINFEDKNLINKYCLAIEEIFERLIINNSDCLEEFLEEIKEGILILEKEKINLIEISDLESFSNLFKNIGILLYKNNKKDLHLKLCNWVLEIIKNNNENEEINKRRIFLFSKIFLFLFLQTEKELLNSFTKILFSLNYSEENNWLIECLFKIYSQFVFNCLLNNEEEEENLEKLRLLFFENIFKLKKKEEEKNKLLI</sequence>
<evidence type="ECO:0000313" key="4">
    <source>
        <dbReference type="Proteomes" id="UP000580250"/>
    </source>
</evidence>
<dbReference type="Pfam" id="PF14500">
    <property type="entry name" value="MMS19_N"/>
    <property type="match status" value="1"/>
</dbReference>
<comment type="function">
    <text evidence="1">Key component of the cytosolic iron-sulfur protein assembly (CIA) complex, a multiprotein complex that mediates the incorporation of iron-sulfur cluster into apoproteins specifically involved in DNA metabolism and genomic integrity. In the CIA complex, MMS19 acts as an adapter between early-acting CIA components and a subset of cellular target iron-sulfur proteins.</text>
</comment>
<keyword evidence="1" id="KW-0234">DNA repair</keyword>
<keyword evidence="1" id="KW-0227">DNA damage</keyword>
<dbReference type="EMBL" id="CAJEWN010000091">
    <property type="protein sequence ID" value="CAD2162358.1"/>
    <property type="molecule type" value="Genomic_DNA"/>
</dbReference>
<dbReference type="PANTHER" id="PTHR12891">
    <property type="entry name" value="DNA REPAIR/TRANSCRIPTION PROTEIN MET18/MMS19"/>
    <property type="match status" value="1"/>
</dbReference>
<dbReference type="AlphaFoldDB" id="A0A6V7UQ64"/>
<accession>A0A6V7UQ64</accession>
<dbReference type="Proteomes" id="UP000580250">
    <property type="component" value="Unassembled WGS sequence"/>
</dbReference>
<dbReference type="InterPro" id="IPR039920">
    <property type="entry name" value="MMS19"/>
</dbReference>
<dbReference type="OrthoDB" id="342900at2759"/>
<evidence type="ECO:0000256" key="1">
    <source>
        <dbReference type="RuleBase" id="RU367072"/>
    </source>
</evidence>
<dbReference type="GO" id="GO:0005819">
    <property type="term" value="C:spindle"/>
    <property type="evidence" value="ECO:0007669"/>
    <property type="project" value="UniProtKB-SubCell"/>
</dbReference>
<dbReference type="GO" id="GO:0006281">
    <property type="term" value="P:DNA repair"/>
    <property type="evidence" value="ECO:0007669"/>
    <property type="project" value="UniProtKB-UniRule"/>
</dbReference>
<evidence type="ECO:0000313" key="3">
    <source>
        <dbReference type="EMBL" id="CAD2162358.1"/>
    </source>
</evidence>
<evidence type="ECO:0000259" key="2">
    <source>
        <dbReference type="Pfam" id="PF14500"/>
    </source>
</evidence>
<protein>
    <recommendedName>
        <fullName evidence="1">MMS19 nucleotide excision repair protein</fullName>
    </recommendedName>
</protein>
<feature type="domain" description="MMS19 N-terminal" evidence="2">
    <location>
        <begin position="37"/>
        <end position="269"/>
    </location>
</feature>
<dbReference type="InterPro" id="IPR029240">
    <property type="entry name" value="MMS19_N"/>
</dbReference>
<reference evidence="3 4" key="1">
    <citation type="submission" date="2020-08" db="EMBL/GenBank/DDBJ databases">
        <authorList>
            <person name="Koutsovoulos G."/>
            <person name="Danchin GJ E."/>
        </authorList>
    </citation>
    <scope>NUCLEOTIDE SEQUENCE [LARGE SCALE GENOMIC DNA]</scope>
</reference>
<comment type="subcellular location">
    <subcellularLocation>
        <location evidence="1">Cytoplasm</location>
        <location evidence="1">Cytoskeleton</location>
        <location evidence="1">Spindle</location>
    </subcellularLocation>
    <subcellularLocation>
        <location evidence="1">Nucleus</location>
    </subcellularLocation>
</comment>
<proteinExistence type="inferred from homology"/>
<name>A0A6V7UQ64_MELEN</name>
<comment type="caution">
    <text evidence="3">The sequence shown here is derived from an EMBL/GenBank/DDBJ whole genome shotgun (WGS) entry which is preliminary data.</text>
</comment>
<dbReference type="GO" id="GO:0016226">
    <property type="term" value="P:iron-sulfur cluster assembly"/>
    <property type="evidence" value="ECO:0007669"/>
    <property type="project" value="UniProtKB-UniRule"/>
</dbReference>
<dbReference type="PANTHER" id="PTHR12891:SF0">
    <property type="entry name" value="MMS19 NUCLEOTIDE EXCISION REPAIR PROTEIN HOMOLOG"/>
    <property type="match status" value="1"/>
</dbReference>
<keyword evidence="1" id="KW-0963">Cytoplasm</keyword>
<organism evidence="3 4">
    <name type="scientific">Meloidogyne enterolobii</name>
    <name type="common">Root-knot nematode worm</name>
    <name type="synonym">Meloidogyne mayaguensis</name>
    <dbReference type="NCBI Taxonomy" id="390850"/>
    <lineage>
        <taxon>Eukaryota</taxon>
        <taxon>Metazoa</taxon>
        <taxon>Ecdysozoa</taxon>
        <taxon>Nematoda</taxon>
        <taxon>Chromadorea</taxon>
        <taxon>Rhabditida</taxon>
        <taxon>Tylenchina</taxon>
        <taxon>Tylenchomorpha</taxon>
        <taxon>Tylenchoidea</taxon>
        <taxon>Meloidogynidae</taxon>
        <taxon>Meloidogyninae</taxon>
        <taxon>Meloidogyne</taxon>
    </lineage>
</organism>
<gene>
    <name evidence="3" type="ORF">MENT_LOCUS15375</name>
</gene>
<keyword evidence="1" id="KW-0206">Cytoskeleton</keyword>
<dbReference type="GO" id="GO:0051604">
    <property type="term" value="P:protein maturation"/>
    <property type="evidence" value="ECO:0007669"/>
    <property type="project" value="UniProtKB-UniRule"/>
</dbReference>
<dbReference type="GO" id="GO:0097361">
    <property type="term" value="C:cytosolic [4Fe-4S] assembly targeting complex"/>
    <property type="evidence" value="ECO:0007669"/>
    <property type="project" value="UniProtKB-UniRule"/>
</dbReference>